<dbReference type="AlphaFoldDB" id="A0AAN8Z698"/>
<evidence type="ECO:0000313" key="2">
    <source>
        <dbReference type="EMBL" id="KAK6926476.1"/>
    </source>
</evidence>
<evidence type="ECO:0000259" key="1">
    <source>
        <dbReference type="Pfam" id="PF00069"/>
    </source>
</evidence>
<dbReference type="InterPro" id="IPR000719">
    <property type="entry name" value="Prot_kinase_dom"/>
</dbReference>
<proteinExistence type="predicted"/>
<gene>
    <name evidence="2" type="ORF">RJ641_008195</name>
</gene>
<keyword evidence="2" id="KW-0808">Transferase</keyword>
<dbReference type="Proteomes" id="UP001370490">
    <property type="component" value="Unassembled WGS sequence"/>
</dbReference>
<reference evidence="2 3" key="1">
    <citation type="submission" date="2023-12" db="EMBL/GenBank/DDBJ databases">
        <title>A high-quality genome assembly for Dillenia turbinata (Dilleniales).</title>
        <authorList>
            <person name="Chanderbali A."/>
        </authorList>
    </citation>
    <scope>NUCLEOTIDE SEQUENCE [LARGE SCALE GENOMIC DNA]</scope>
    <source>
        <strain evidence="2">LSX21</strain>
        <tissue evidence="2">Leaf</tissue>
    </source>
</reference>
<protein>
    <submittedName>
        <fullName evidence="2">Protein kinase domain</fullName>
    </submittedName>
</protein>
<dbReference type="InterPro" id="IPR021495">
    <property type="entry name" value="CRR42-like"/>
</dbReference>
<dbReference type="GO" id="GO:0005524">
    <property type="term" value="F:ATP binding"/>
    <property type="evidence" value="ECO:0007669"/>
    <property type="project" value="InterPro"/>
</dbReference>
<comment type="caution">
    <text evidence="2">The sequence shown here is derived from an EMBL/GenBank/DDBJ whole genome shotgun (WGS) entry which is preliminary data.</text>
</comment>
<dbReference type="PANTHER" id="PTHR36799">
    <property type="match status" value="1"/>
</dbReference>
<evidence type="ECO:0000313" key="3">
    <source>
        <dbReference type="Proteomes" id="UP001370490"/>
    </source>
</evidence>
<dbReference type="Pfam" id="PF11347">
    <property type="entry name" value="CRR42-like"/>
    <property type="match status" value="1"/>
</dbReference>
<name>A0AAN8Z698_9MAGN</name>
<dbReference type="Pfam" id="PF00069">
    <property type="entry name" value="Pkinase"/>
    <property type="match status" value="1"/>
</dbReference>
<accession>A0AAN8Z698</accession>
<dbReference type="PANTHER" id="PTHR36799:SF2">
    <property type="entry name" value="PROTEIN CHLORORESPIRATORY REDUCTION 42, CHLOROPLASTIC"/>
    <property type="match status" value="1"/>
</dbReference>
<dbReference type="EMBL" id="JBAMMX010000015">
    <property type="protein sequence ID" value="KAK6926476.1"/>
    <property type="molecule type" value="Genomic_DNA"/>
</dbReference>
<dbReference type="GO" id="GO:0010258">
    <property type="term" value="P:NADH dehydrogenase complex (plastoquinone) assembly"/>
    <property type="evidence" value="ECO:0007669"/>
    <property type="project" value="InterPro"/>
</dbReference>
<keyword evidence="2" id="KW-0418">Kinase</keyword>
<dbReference type="Gene3D" id="1.10.510.10">
    <property type="entry name" value="Transferase(Phosphotransferase) domain 1"/>
    <property type="match status" value="1"/>
</dbReference>
<dbReference type="SUPFAM" id="SSF56112">
    <property type="entry name" value="Protein kinase-like (PK-like)"/>
    <property type="match status" value="1"/>
</dbReference>
<feature type="domain" description="Protein kinase" evidence="1">
    <location>
        <begin position="6"/>
        <end position="89"/>
    </location>
</feature>
<keyword evidence="3" id="KW-1185">Reference proteome</keyword>
<organism evidence="2 3">
    <name type="scientific">Dillenia turbinata</name>
    <dbReference type="NCBI Taxonomy" id="194707"/>
    <lineage>
        <taxon>Eukaryota</taxon>
        <taxon>Viridiplantae</taxon>
        <taxon>Streptophyta</taxon>
        <taxon>Embryophyta</taxon>
        <taxon>Tracheophyta</taxon>
        <taxon>Spermatophyta</taxon>
        <taxon>Magnoliopsida</taxon>
        <taxon>eudicotyledons</taxon>
        <taxon>Gunneridae</taxon>
        <taxon>Pentapetalae</taxon>
        <taxon>Dilleniales</taxon>
        <taxon>Dilleniaceae</taxon>
        <taxon>Dillenia</taxon>
    </lineage>
</organism>
<sequence>MELTSEGAGTYWYLPPECFELSKIPLISSKVDVQSDGVLFYQMLFGKCPFGHDQSQERILWEDTIINARKLDFPSRPAASYEAKSFVSCIGVVSLDGKGCFSIKCESNDFSSSDKLVPSKSGTKLEIGSPIIVVEAPHMVKTAASGPCLRINSGLVKPGEVGRIVSRKPKDVWSVRLTVGTYLLDGKYFMPLELDDQRW</sequence>
<dbReference type="GO" id="GO:0004672">
    <property type="term" value="F:protein kinase activity"/>
    <property type="evidence" value="ECO:0007669"/>
    <property type="project" value="InterPro"/>
</dbReference>
<feature type="non-terminal residue" evidence="2">
    <location>
        <position position="199"/>
    </location>
</feature>
<dbReference type="InterPro" id="IPR011009">
    <property type="entry name" value="Kinase-like_dom_sf"/>
</dbReference>